<evidence type="ECO:0000313" key="3">
    <source>
        <dbReference type="Proteomes" id="UP000056453"/>
    </source>
</evidence>
<name>A0AAW3MV14_9BURK</name>
<comment type="caution">
    <text evidence="1">The sequence shown here is derived from an EMBL/GenBank/DDBJ whole genome shotgun (WGS) entry which is preliminary data.</text>
</comment>
<proteinExistence type="predicted"/>
<organism evidence="1 3">
    <name type="scientific">Burkholderia ubonensis</name>
    <dbReference type="NCBI Taxonomy" id="101571"/>
    <lineage>
        <taxon>Bacteria</taxon>
        <taxon>Pseudomonadati</taxon>
        <taxon>Pseudomonadota</taxon>
        <taxon>Betaproteobacteria</taxon>
        <taxon>Burkholderiales</taxon>
        <taxon>Burkholderiaceae</taxon>
        <taxon>Burkholderia</taxon>
        <taxon>Burkholderia cepacia complex</taxon>
    </lineage>
</organism>
<dbReference type="AlphaFoldDB" id="A0AAW3MV14"/>
<reference evidence="3 4" key="1">
    <citation type="submission" date="2015-11" db="EMBL/GenBank/DDBJ databases">
        <title>Expanding the genomic diversity of Burkholderia species for the development of highly accurate diagnostics.</title>
        <authorList>
            <person name="Sahl J."/>
            <person name="Keim P."/>
            <person name="Wagner D."/>
        </authorList>
    </citation>
    <scope>NUCLEOTIDE SEQUENCE [LARGE SCALE GENOMIC DNA]</scope>
    <source>
        <strain evidence="2 4">MSMB1137WGS</strain>
        <strain evidence="1 3">MSMB1808WGS</strain>
    </source>
</reference>
<dbReference type="Proteomes" id="UP000056453">
    <property type="component" value="Unassembled WGS sequence"/>
</dbReference>
<dbReference type="EMBL" id="LPDO01000067">
    <property type="protein sequence ID" value="KVT54248.1"/>
    <property type="molecule type" value="Genomic_DNA"/>
</dbReference>
<dbReference type="Proteomes" id="UP000056732">
    <property type="component" value="Unassembled WGS sequence"/>
</dbReference>
<dbReference type="EMBL" id="LPBJ01000040">
    <property type="protein sequence ID" value="KVP99482.1"/>
    <property type="molecule type" value="Genomic_DNA"/>
</dbReference>
<evidence type="ECO:0000313" key="4">
    <source>
        <dbReference type="Proteomes" id="UP000056732"/>
    </source>
</evidence>
<keyword evidence="3" id="KW-1185">Reference proteome</keyword>
<protein>
    <submittedName>
        <fullName evidence="1">Uncharacterized protein</fullName>
    </submittedName>
</protein>
<sequence length="228" mass="25779">MSNTEHADCPYFLHTSLPVYAMVHKPIDAPSIPAGSHYCGDMQLLCQKAHGERFISTYLSPLDAVMGSRGILRGGHFWPIDFQHVDTRTFMEQNGGLNISINYAYAADDDRLVVDERGHPLMVFTSDSFNVPPKMWEHFSIVFSDNVIEEINDAYARAGLPKFSDTLDDMRTWTAEQIADAEDEALSRIPPIVSIRDVRNRAMSQGAIYDPESGDWMFVNFEQRENLA</sequence>
<evidence type="ECO:0000313" key="2">
    <source>
        <dbReference type="EMBL" id="KVT54248.1"/>
    </source>
</evidence>
<gene>
    <name evidence="1" type="ORF">WJ96_36320</name>
    <name evidence="2" type="ORF">WK53_05165</name>
</gene>
<evidence type="ECO:0000313" key="1">
    <source>
        <dbReference type="EMBL" id="KVP99482.1"/>
    </source>
</evidence>
<dbReference type="RefSeq" id="WP_059929233.1">
    <property type="nucleotide sequence ID" value="NZ_LPBJ01000040.1"/>
</dbReference>
<accession>A0AAW3MV14</accession>